<organism evidence="1 2">
    <name type="scientific">Kordiimonas sediminis</name>
    <dbReference type="NCBI Taxonomy" id="1735581"/>
    <lineage>
        <taxon>Bacteria</taxon>
        <taxon>Pseudomonadati</taxon>
        <taxon>Pseudomonadota</taxon>
        <taxon>Alphaproteobacteria</taxon>
        <taxon>Kordiimonadales</taxon>
        <taxon>Kordiimonadaceae</taxon>
        <taxon>Kordiimonas</taxon>
    </lineage>
</organism>
<keyword evidence="2" id="KW-1185">Reference proteome</keyword>
<reference evidence="1" key="1">
    <citation type="journal article" date="2014" name="Int. J. Syst. Evol. Microbiol.">
        <title>Complete genome sequence of Corynebacterium casei LMG S-19264T (=DSM 44701T), isolated from a smear-ripened cheese.</title>
        <authorList>
            <consortium name="US DOE Joint Genome Institute (JGI-PGF)"/>
            <person name="Walter F."/>
            <person name="Albersmeier A."/>
            <person name="Kalinowski J."/>
            <person name="Ruckert C."/>
        </authorList>
    </citation>
    <scope>NUCLEOTIDE SEQUENCE</scope>
    <source>
        <strain evidence="1">KCTC 42590</strain>
    </source>
</reference>
<gene>
    <name evidence="1" type="ORF">GCM10017044_14020</name>
</gene>
<sequence>MISELTHMQFDFRPEDIHSDLSRRFYKLWLSKNAEVSYLPSLSAFSEEELAPFRHQMFIFEVHRNPLRFKVIFSGSANNEKLGFDATGQFMEDIPDAHRGIPRFERAVLEEKPYIAKVPLYWAGKEHKYFHVLQVPLSNNGRELDTMIFINQYP</sequence>
<comment type="caution">
    <text evidence="1">The sequence shown here is derived from an EMBL/GenBank/DDBJ whole genome shotgun (WGS) entry which is preliminary data.</text>
</comment>
<dbReference type="EMBL" id="BNCI01000001">
    <property type="protein sequence ID" value="GHF20366.1"/>
    <property type="molecule type" value="Genomic_DNA"/>
</dbReference>
<name>A0A919E569_9PROT</name>
<evidence type="ECO:0008006" key="3">
    <source>
        <dbReference type="Google" id="ProtNLM"/>
    </source>
</evidence>
<dbReference type="Proteomes" id="UP000630923">
    <property type="component" value="Unassembled WGS sequence"/>
</dbReference>
<accession>A0A919E569</accession>
<evidence type="ECO:0000313" key="1">
    <source>
        <dbReference type="EMBL" id="GHF20366.1"/>
    </source>
</evidence>
<evidence type="ECO:0000313" key="2">
    <source>
        <dbReference type="Proteomes" id="UP000630923"/>
    </source>
</evidence>
<reference evidence="1" key="2">
    <citation type="submission" date="2020-09" db="EMBL/GenBank/DDBJ databases">
        <authorList>
            <person name="Sun Q."/>
            <person name="Kim S."/>
        </authorList>
    </citation>
    <scope>NUCLEOTIDE SEQUENCE</scope>
    <source>
        <strain evidence="1">KCTC 42590</strain>
    </source>
</reference>
<protein>
    <recommendedName>
        <fullName evidence="3">PAS domain-containing protein</fullName>
    </recommendedName>
</protein>
<proteinExistence type="predicted"/>
<dbReference type="AlphaFoldDB" id="A0A919E569"/>